<dbReference type="Proteomes" id="UP000008311">
    <property type="component" value="Unassembled WGS sequence"/>
</dbReference>
<feature type="signal peptide" evidence="1">
    <location>
        <begin position="1"/>
        <end position="17"/>
    </location>
</feature>
<proteinExistence type="predicted"/>
<dbReference type="EMBL" id="EQ973965">
    <property type="protein sequence ID" value="EEF36848.1"/>
    <property type="molecule type" value="Genomic_DNA"/>
</dbReference>
<keyword evidence="1" id="KW-0732">Signal</keyword>
<keyword evidence="3" id="KW-1185">Reference proteome</keyword>
<gene>
    <name evidence="2" type="ORF">RCOM_0740690</name>
</gene>
<dbReference type="InParanoid" id="B9SHM1"/>
<protein>
    <submittedName>
        <fullName evidence="2">Uncharacterized protein</fullName>
    </submittedName>
</protein>
<dbReference type="AlphaFoldDB" id="B9SHM1"/>
<evidence type="ECO:0000256" key="1">
    <source>
        <dbReference type="SAM" id="SignalP"/>
    </source>
</evidence>
<evidence type="ECO:0000313" key="3">
    <source>
        <dbReference type="Proteomes" id="UP000008311"/>
    </source>
</evidence>
<reference evidence="3" key="1">
    <citation type="journal article" date="2010" name="Nat. Biotechnol.">
        <title>Draft genome sequence of the oilseed species Ricinus communis.</title>
        <authorList>
            <person name="Chan A.P."/>
            <person name="Crabtree J."/>
            <person name="Zhao Q."/>
            <person name="Lorenzi H."/>
            <person name="Orvis J."/>
            <person name="Puiu D."/>
            <person name="Melake-Berhan A."/>
            <person name="Jones K.M."/>
            <person name="Redman J."/>
            <person name="Chen G."/>
            <person name="Cahoon E.B."/>
            <person name="Gedil M."/>
            <person name="Stanke M."/>
            <person name="Haas B.J."/>
            <person name="Wortman J.R."/>
            <person name="Fraser-Liggett C.M."/>
            <person name="Ravel J."/>
            <person name="Rabinowicz P.D."/>
        </authorList>
    </citation>
    <scope>NUCLEOTIDE SEQUENCE [LARGE SCALE GENOMIC DNA]</scope>
    <source>
        <strain evidence="3">cv. Hale</strain>
    </source>
</reference>
<evidence type="ECO:0000313" key="2">
    <source>
        <dbReference type="EMBL" id="EEF36848.1"/>
    </source>
</evidence>
<name>B9SHM1_RICCO</name>
<feature type="chain" id="PRO_5002889414" evidence="1">
    <location>
        <begin position="18"/>
        <end position="79"/>
    </location>
</feature>
<accession>B9SHM1</accession>
<sequence>MGMFMLSPLLPVLIIKARPVFELGTPKPASHYDGAATRLYDPPQRHALPNLSLAHSLSPSTDQSIAYGVSLRMASASRS</sequence>
<organism evidence="2 3">
    <name type="scientific">Ricinus communis</name>
    <name type="common">Castor bean</name>
    <dbReference type="NCBI Taxonomy" id="3988"/>
    <lineage>
        <taxon>Eukaryota</taxon>
        <taxon>Viridiplantae</taxon>
        <taxon>Streptophyta</taxon>
        <taxon>Embryophyta</taxon>
        <taxon>Tracheophyta</taxon>
        <taxon>Spermatophyta</taxon>
        <taxon>Magnoliopsida</taxon>
        <taxon>eudicotyledons</taxon>
        <taxon>Gunneridae</taxon>
        <taxon>Pentapetalae</taxon>
        <taxon>rosids</taxon>
        <taxon>fabids</taxon>
        <taxon>Malpighiales</taxon>
        <taxon>Euphorbiaceae</taxon>
        <taxon>Acalyphoideae</taxon>
        <taxon>Acalypheae</taxon>
        <taxon>Ricinus</taxon>
    </lineage>
</organism>